<comment type="caution">
    <text evidence="4">The sequence shown here is derived from an EMBL/GenBank/DDBJ whole genome shotgun (WGS) entry which is preliminary data.</text>
</comment>
<dbReference type="InterPro" id="IPR002397">
    <property type="entry name" value="Cyt_P450_B"/>
</dbReference>
<proteinExistence type="inferred from homology"/>
<comment type="cofactor">
    <cofactor evidence="1">
        <name>heme</name>
        <dbReference type="ChEBI" id="CHEBI:30413"/>
    </cofactor>
</comment>
<sequence>MNIAIKKQLVPDPYTETLENIDFSDGRLFETDAWKSYFKRLRDEDPVHYQADSPFGPFWSVTSYDDILYVDKHHEIFSSEPGILIGDFEDEIPLEMFIGMDPPRHDQQRVAVQSVVAPKNLAAMESLIRSRVCTILDDLPLNEEFDWVDRVSIELTSQMLATLFNFPFEDRRKLTYWSDLATGTPALTDGDVDPAERAAGLADCLTTFQKLWMERLEEGKPDGEVGLDLISLMQANDETKDMMDRPMELLGNLVLLIVGGNDTTRNSLTGGLFALNKFPKEFEKLKANPAVIPNMISEIIRWQTPLAHMRRIANHDVNLGGKSIKAGDKVVMWYASGNRDESHFPNADDLIIDRKNARSHLSFGYGIHRCMGNRLAEMQLRIVWEEILNRFSSVEVVSGPTGIKSNFAKGYSYMGVRLTPVS</sequence>
<dbReference type="InterPro" id="IPR017972">
    <property type="entry name" value="Cyt_P450_CS"/>
</dbReference>
<accession>A0ABP7WSH7</accession>
<reference evidence="5" key="1">
    <citation type="journal article" date="2019" name="Int. J. Syst. Evol. Microbiol.">
        <title>The Global Catalogue of Microorganisms (GCM) 10K type strain sequencing project: providing services to taxonomists for standard genome sequencing and annotation.</title>
        <authorList>
            <consortium name="The Broad Institute Genomics Platform"/>
            <consortium name="The Broad Institute Genome Sequencing Center for Infectious Disease"/>
            <person name="Wu L."/>
            <person name="Ma J."/>
        </authorList>
    </citation>
    <scope>NUCLEOTIDE SEQUENCE [LARGE SCALE GENOMIC DNA]</scope>
    <source>
        <strain evidence="5">JCM 17304</strain>
    </source>
</reference>
<dbReference type="Gene3D" id="1.10.630.10">
    <property type="entry name" value="Cytochrome P450"/>
    <property type="match status" value="1"/>
</dbReference>
<keyword evidence="3" id="KW-0479">Metal-binding</keyword>
<name>A0ABP7WSH7_9GAMM</name>
<dbReference type="RefSeq" id="WP_344935143.1">
    <property type="nucleotide sequence ID" value="NZ_BAABDM010000003.1"/>
</dbReference>
<dbReference type="InterPro" id="IPR001128">
    <property type="entry name" value="Cyt_P450"/>
</dbReference>
<organism evidence="4 5">
    <name type="scientific">Zhongshania borealis</name>
    <dbReference type="NCBI Taxonomy" id="889488"/>
    <lineage>
        <taxon>Bacteria</taxon>
        <taxon>Pseudomonadati</taxon>
        <taxon>Pseudomonadota</taxon>
        <taxon>Gammaproteobacteria</taxon>
        <taxon>Cellvibrionales</taxon>
        <taxon>Spongiibacteraceae</taxon>
        <taxon>Zhongshania</taxon>
    </lineage>
</organism>
<dbReference type="PANTHER" id="PTHR46696:SF1">
    <property type="entry name" value="CYTOCHROME P450 YJIB-RELATED"/>
    <property type="match status" value="1"/>
</dbReference>
<keyword evidence="5" id="KW-1185">Reference proteome</keyword>
<keyword evidence="3" id="KW-0349">Heme</keyword>
<protein>
    <submittedName>
        <fullName evidence="4">Cytochrome P450</fullName>
    </submittedName>
</protein>
<dbReference type="CDD" id="cd11033">
    <property type="entry name" value="CYP142-like"/>
    <property type="match status" value="1"/>
</dbReference>
<keyword evidence="3" id="KW-0503">Monooxygenase</keyword>
<dbReference type="SUPFAM" id="SSF48264">
    <property type="entry name" value="Cytochrome P450"/>
    <property type="match status" value="1"/>
</dbReference>
<dbReference type="PROSITE" id="PS00086">
    <property type="entry name" value="CYTOCHROME_P450"/>
    <property type="match status" value="1"/>
</dbReference>
<evidence type="ECO:0000256" key="3">
    <source>
        <dbReference type="RuleBase" id="RU000461"/>
    </source>
</evidence>
<dbReference type="InterPro" id="IPR036396">
    <property type="entry name" value="Cyt_P450_sf"/>
</dbReference>
<dbReference type="Pfam" id="PF00067">
    <property type="entry name" value="p450"/>
    <property type="match status" value="1"/>
</dbReference>
<comment type="similarity">
    <text evidence="2 3">Belongs to the cytochrome P450 family.</text>
</comment>
<dbReference type="PRINTS" id="PR00359">
    <property type="entry name" value="BP450"/>
</dbReference>
<evidence type="ECO:0000256" key="2">
    <source>
        <dbReference type="ARBA" id="ARBA00010617"/>
    </source>
</evidence>
<dbReference type="Proteomes" id="UP001500392">
    <property type="component" value="Unassembled WGS sequence"/>
</dbReference>
<evidence type="ECO:0000313" key="4">
    <source>
        <dbReference type="EMBL" id="GAA4095152.1"/>
    </source>
</evidence>
<keyword evidence="3" id="KW-0408">Iron</keyword>
<gene>
    <name evidence="4" type="ORF">GCM10022414_19100</name>
</gene>
<evidence type="ECO:0000313" key="5">
    <source>
        <dbReference type="Proteomes" id="UP001500392"/>
    </source>
</evidence>
<dbReference type="PANTHER" id="PTHR46696">
    <property type="entry name" value="P450, PUTATIVE (EUROFUNG)-RELATED"/>
    <property type="match status" value="1"/>
</dbReference>
<keyword evidence="3" id="KW-0560">Oxidoreductase</keyword>
<dbReference type="EMBL" id="BAABDM010000003">
    <property type="protein sequence ID" value="GAA4095152.1"/>
    <property type="molecule type" value="Genomic_DNA"/>
</dbReference>
<evidence type="ECO:0000256" key="1">
    <source>
        <dbReference type="ARBA" id="ARBA00001971"/>
    </source>
</evidence>